<evidence type="ECO:0000313" key="2">
    <source>
        <dbReference type="Proteomes" id="UP001066276"/>
    </source>
</evidence>
<dbReference type="Proteomes" id="UP001066276">
    <property type="component" value="Chromosome 6"/>
</dbReference>
<keyword evidence="2" id="KW-1185">Reference proteome</keyword>
<proteinExistence type="predicted"/>
<gene>
    <name evidence="1" type="ORF">NDU88_007928</name>
</gene>
<dbReference type="EMBL" id="JANPWB010000010">
    <property type="protein sequence ID" value="KAJ1141600.1"/>
    <property type="molecule type" value="Genomic_DNA"/>
</dbReference>
<evidence type="ECO:0008006" key="3">
    <source>
        <dbReference type="Google" id="ProtNLM"/>
    </source>
</evidence>
<sequence>MFATVLAPRLLAVYNEAFNAKILPDSMREGLIAMIPKSEMAASDPGPYHLSTMIKLDVKVLSKILAVRLAAKVTHLVHFDQCLEFWDLPAFRHLAAMVDARAWQEAGCLTLADLYPSETFIPFQVARDTFGLNQGQSLTYASILNIAREIWPTYLEAPPSSVLLWVLLEYRGGGQPSYITYIYKAMVADTPKPVLRAQVAWDGDLNAPLEEVQWKAICALLRQETCNARVKLIHFNYIHRTYVTPAFLHKIDPSSCQRCNVRPATFLRLAWDCHIVQTFWEAVVQTLGAVGVVRMERTPVLCLLWDVKRKKGYKNGMEICAIGAGVGKAEGGIYLDECAGAQHTDVA</sequence>
<organism evidence="1 2">
    <name type="scientific">Pleurodeles waltl</name>
    <name type="common">Iberian ribbed newt</name>
    <dbReference type="NCBI Taxonomy" id="8319"/>
    <lineage>
        <taxon>Eukaryota</taxon>
        <taxon>Metazoa</taxon>
        <taxon>Chordata</taxon>
        <taxon>Craniata</taxon>
        <taxon>Vertebrata</taxon>
        <taxon>Euteleostomi</taxon>
        <taxon>Amphibia</taxon>
        <taxon>Batrachia</taxon>
        <taxon>Caudata</taxon>
        <taxon>Salamandroidea</taxon>
        <taxon>Salamandridae</taxon>
        <taxon>Pleurodelinae</taxon>
        <taxon>Pleurodeles</taxon>
    </lineage>
</organism>
<protein>
    <recommendedName>
        <fullName evidence="3">Reverse transcriptase zinc-binding domain-containing protein</fullName>
    </recommendedName>
</protein>
<name>A0AAV7QNH3_PLEWA</name>
<evidence type="ECO:0000313" key="1">
    <source>
        <dbReference type="EMBL" id="KAJ1141600.1"/>
    </source>
</evidence>
<comment type="caution">
    <text evidence="1">The sequence shown here is derived from an EMBL/GenBank/DDBJ whole genome shotgun (WGS) entry which is preliminary data.</text>
</comment>
<accession>A0AAV7QNH3</accession>
<reference evidence="1" key="1">
    <citation type="journal article" date="2022" name="bioRxiv">
        <title>Sequencing and chromosome-scale assembly of the giantPleurodeles waltlgenome.</title>
        <authorList>
            <person name="Brown T."/>
            <person name="Elewa A."/>
            <person name="Iarovenko S."/>
            <person name="Subramanian E."/>
            <person name="Araus A.J."/>
            <person name="Petzold A."/>
            <person name="Susuki M."/>
            <person name="Suzuki K.-i.T."/>
            <person name="Hayashi T."/>
            <person name="Toyoda A."/>
            <person name="Oliveira C."/>
            <person name="Osipova E."/>
            <person name="Leigh N.D."/>
            <person name="Simon A."/>
            <person name="Yun M.H."/>
        </authorList>
    </citation>
    <scope>NUCLEOTIDE SEQUENCE</scope>
    <source>
        <strain evidence="1">20211129_DDA</strain>
        <tissue evidence="1">Liver</tissue>
    </source>
</reference>
<dbReference type="AlphaFoldDB" id="A0AAV7QNH3"/>